<dbReference type="Proteomes" id="UP001347796">
    <property type="component" value="Unassembled WGS sequence"/>
</dbReference>
<evidence type="ECO:0000313" key="3">
    <source>
        <dbReference type="Proteomes" id="UP001347796"/>
    </source>
</evidence>
<protein>
    <recommendedName>
        <fullName evidence="1">PiggyBac transposable element-derived protein domain-containing protein</fullName>
    </recommendedName>
</protein>
<comment type="caution">
    <text evidence="2">The sequence shown here is derived from an EMBL/GenBank/DDBJ whole genome shotgun (WGS) entry which is preliminary data.</text>
</comment>
<reference evidence="2 3" key="1">
    <citation type="submission" date="2024-01" db="EMBL/GenBank/DDBJ databases">
        <title>The genome of the rayed Mediterranean limpet Patella caerulea (Linnaeus, 1758).</title>
        <authorList>
            <person name="Anh-Thu Weber A."/>
            <person name="Halstead-Nussloch G."/>
        </authorList>
    </citation>
    <scope>NUCLEOTIDE SEQUENCE [LARGE SCALE GENOMIC DNA]</scope>
    <source>
        <strain evidence="2">AATW-2023a</strain>
        <tissue evidence="2">Whole specimen</tissue>
    </source>
</reference>
<name>A0AAN8PZB0_PATCE</name>
<keyword evidence="3" id="KW-1185">Reference proteome</keyword>
<evidence type="ECO:0000313" key="2">
    <source>
        <dbReference type="EMBL" id="KAK6186644.1"/>
    </source>
</evidence>
<feature type="domain" description="PiggyBac transposable element-derived protein" evidence="1">
    <location>
        <begin position="1"/>
        <end position="103"/>
    </location>
</feature>
<proteinExistence type="predicted"/>
<evidence type="ECO:0000259" key="1">
    <source>
        <dbReference type="Pfam" id="PF13843"/>
    </source>
</evidence>
<dbReference type="InterPro" id="IPR029526">
    <property type="entry name" value="PGBD"/>
</dbReference>
<gene>
    <name evidence="2" type="ORF">SNE40_005931</name>
</gene>
<accession>A0AAN8PZB0</accession>
<sequence>MIAFRGRIGFRQYMPAKPIKYGIKAWVRADPFNGYVNEFQIYTGKEDETAEVDLTKRVVKDLTQKIKNVGMIVNTDSFYTSPALFKELLEEGIAAQCTCRINR</sequence>
<dbReference type="EMBL" id="JAZGQO010000005">
    <property type="protein sequence ID" value="KAK6186644.1"/>
    <property type="molecule type" value="Genomic_DNA"/>
</dbReference>
<dbReference type="AlphaFoldDB" id="A0AAN8PZB0"/>
<dbReference type="Pfam" id="PF13843">
    <property type="entry name" value="DDE_Tnp_1_7"/>
    <property type="match status" value="1"/>
</dbReference>
<organism evidence="2 3">
    <name type="scientific">Patella caerulea</name>
    <name type="common">Rayed Mediterranean limpet</name>
    <dbReference type="NCBI Taxonomy" id="87958"/>
    <lineage>
        <taxon>Eukaryota</taxon>
        <taxon>Metazoa</taxon>
        <taxon>Spiralia</taxon>
        <taxon>Lophotrochozoa</taxon>
        <taxon>Mollusca</taxon>
        <taxon>Gastropoda</taxon>
        <taxon>Patellogastropoda</taxon>
        <taxon>Patelloidea</taxon>
        <taxon>Patellidae</taxon>
        <taxon>Patella</taxon>
    </lineage>
</organism>
<dbReference type="PANTHER" id="PTHR46599">
    <property type="entry name" value="PIGGYBAC TRANSPOSABLE ELEMENT-DERIVED PROTEIN 4"/>
    <property type="match status" value="1"/>
</dbReference>
<dbReference type="PANTHER" id="PTHR46599:SF3">
    <property type="entry name" value="PIGGYBAC TRANSPOSABLE ELEMENT-DERIVED PROTEIN 4"/>
    <property type="match status" value="1"/>
</dbReference>